<evidence type="ECO:0008006" key="3">
    <source>
        <dbReference type="Google" id="ProtNLM"/>
    </source>
</evidence>
<dbReference type="Gene3D" id="2.30.110.10">
    <property type="entry name" value="Electron Transport, Fmn-binding Protein, Chain A"/>
    <property type="match status" value="1"/>
</dbReference>
<evidence type="ECO:0000313" key="1">
    <source>
        <dbReference type="EMBL" id="MBB5539567.1"/>
    </source>
</evidence>
<gene>
    <name evidence="1" type="ORF">GGD55_006317</name>
</gene>
<dbReference type="InterPro" id="IPR012349">
    <property type="entry name" value="Split_barrel_FMN-bd"/>
</dbReference>
<dbReference type="RefSeq" id="WP_234913224.1">
    <property type="nucleotide sequence ID" value="NZ_JACHBK010000022.1"/>
</dbReference>
<name>A0A7W8XCA7_9HYPH</name>
<dbReference type="EMBL" id="JACHBK010000022">
    <property type="protein sequence ID" value="MBB5539567.1"/>
    <property type="molecule type" value="Genomic_DNA"/>
</dbReference>
<comment type="caution">
    <text evidence="1">The sequence shown here is derived from an EMBL/GenBank/DDBJ whole genome shotgun (WGS) entry which is preliminary data.</text>
</comment>
<reference evidence="1 2" key="1">
    <citation type="submission" date="2020-08" db="EMBL/GenBank/DDBJ databases">
        <title>Genomic Encyclopedia of Type Strains, Phase IV (KMG-V): Genome sequencing to study the core and pangenomes of soil and plant-associated prokaryotes.</title>
        <authorList>
            <person name="Whitman W."/>
        </authorList>
    </citation>
    <scope>NUCLEOTIDE SEQUENCE [LARGE SCALE GENOMIC DNA]</scope>
    <source>
        <strain evidence="1 2">SEMIA 4084</strain>
    </source>
</reference>
<sequence length="159" mass="17184">MADALFFGGVLDRNLADFIESPVMQIVGTSGPSRQPEVARAAGAWSENSNSLHLVVSAWQWPQTITNLRDNGRIAVTFARPSDYVSYQIKGVATLRAASGAERERSSRYVAAMISVLMKLGVMPEMASPWFTNKDPVLVAVEVASVFVQTPGARAGTRL</sequence>
<proteinExistence type="predicted"/>
<keyword evidence="2" id="KW-1185">Reference proteome</keyword>
<dbReference type="Proteomes" id="UP000585507">
    <property type="component" value="Unassembled WGS sequence"/>
</dbReference>
<accession>A0A7W8XCA7</accession>
<dbReference type="AlphaFoldDB" id="A0A7W8XCA7"/>
<evidence type="ECO:0000313" key="2">
    <source>
        <dbReference type="Proteomes" id="UP000585507"/>
    </source>
</evidence>
<protein>
    <recommendedName>
        <fullName evidence="3">Pyridoxamine 5'-phosphate oxidase putative domain-containing protein</fullName>
    </recommendedName>
</protein>
<dbReference type="SUPFAM" id="SSF50475">
    <property type="entry name" value="FMN-binding split barrel"/>
    <property type="match status" value="1"/>
</dbReference>
<organism evidence="1 2">
    <name type="scientific">Rhizobium giardinii</name>
    <dbReference type="NCBI Taxonomy" id="56731"/>
    <lineage>
        <taxon>Bacteria</taxon>
        <taxon>Pseudomonadati</taxon>
        <taxon>Pseudomonadota</taxon>
        <taxon>Alphaproteobacteria</taxon>
        <taxon>Hyphomicrobiales</taxon>
        <taxon>Rhizobiaceae</taxon>
        <taxon>Rhizobium/Agrobacterium group</taxon>
        <taxon>Rhizobium</taxon>
    </lineage>
</organism>